<dbReference type="STRING" id="1423792.FD09_GL000624"/>
<dbReference type="AlphaFoldDB" id="A0A0R1N063"/>
<protein>
    <recommendedName>
        <fullName evidence="1">WxL domain-containing protein</fullName>
    </recommendedName>
</protein>
<proteinExistence type="predicted"/>
<evidence type="ECO:0000259" key="1">
    <source>
        <dbReference type="Pfam" id="PF13731"/>
    </source>
</evidence>
<sequence length="255" mass="25319">MRFNHAEQLTAALVGGAALLAAGPISNTYAAATAGGVGPGDSGYNLSVNTTATSTTAFFAATTTTGATANTTAEFTILGGALELDAVPDFNFGQVAMATIYDGGDQGLVNNTVSTDAIVATSKNNSARDGNTTGLLAVNDLRGTGSGWTLKAQLGPAFTTTDKNAASLSGITLSLSGSATAQIGNADVVDLLPQAPITTTATTIATAPAGHGLGKTAWSLTTTKSATLHFSGETNPVVPNAVYQSDITWTLGTGA</sequence>
<reference evidence="2 3" key="1">
    <citation type="journal article" date="2015" name="Genome Announc.">
        <title>Expanding the biotechnology potential of lactobacilli through comparative genomics of 213 strains and associated genera.</title>
        <authorList>
            <person name="Sun Z."/>
            <person name="Harris H.M."/>
            <person name="McCann A."/>
            <person name="Guo C."/>
            <person name="Argimon S."/>
            <person name="Zhang W."/>
            <person name="Yang X."/>
            <person name="Jeffery I.B."/>
            <person name="Cooney J.C."/>
            <person name="Kagawa T.F."/>
            <person name="Liu W."/>
            <person name="Song Y."/>
            <person name="Salvetti E."/>
            <person name="Wrobel A."/>
            <person name="Rasinkangas P."/>
            <person name="Parkhill J."/>
            <person name="Rea M.C."/>
            <person name="O'Sullivan O."/>
            <person name="Ritari J."/>
            <person name="Douillard F.P."/>
            <person name="Paul Ross R."/>
            <person name="Yang R."/>
            <person name="Briner A.E."/>
            <person name="Felis G.E."/>
            <person name="de Vos W.M."/>
            <person name="Barrangou R."/>
            <person name="Klaenhammer T.R."/>
            <person name="Caufield P.W."/>
            <person name="Cui Y."/>
            <person name="Zhang H."/>
            <person name="O'Toole P.W."/>
        </authorList>
    </citation>
    <scope>NUCLEOTIDE SEQUENCE [LARGE SCALE GENOMIC DNA]</scope>
    <source>
        <strain evidence="2 3">DSM 12744</strain>
    </source>
</reference>
<dbReference type="Pfam" id="PF13731">
    <property type="entry name" value="WxL"/>
    <property type="match status" value="1"/>
</dbReference>
<feature type="domain" description="WxL" evidence="1">
    <location>
        <begin position="79"/>
        <end position="252"/>
    </location>
</feature>
<dbReference type="EMBL" id="AZEC01000011">
    <property type="protein sequence ID" value="KRL11700.1"/>
    <property type="molecule type" value="Genomic_DNA"/>
</dbReference>
<keyword evidence="3" id="KW-1185">Reference proteome</keyword>
<comment type="caution">
    <text evidence="2">The sequence shown here is derived from an EMBL/GenBank/DDBJ whole genome shotgun (WGS) entry which is preliminary data.</text>
</comment>
<gene>
    <name evidence="2" type="ORF">FD09_GL000624</name>
</gene>
<evidence type="ECO:0000313" key="3">
    <source>
        <dbReference type="Proteomes" id="UP000051330"/>
    </source>
</evidence>
<dbReference type="PATRIC" id="fig|1423792.3.peg.636"/>
<dbReference type="Proteomes" id="UP000051330">
    <property type="component" value="Unassembled WGS sequence"/>
</dbReference>
<accession>A0A0R1N063</accession>
<dbReference type="OrthoDB" id="2299058at2"/>
<dbReference type="RefSeq" id="WP_057821411.1">
    <property type="nucleotide sequence ID" value="NZ_AZEC01000011.1"/>
</dbReference>
<name>A0A0R1N063_9LACO</name>
<dbReference type="InterPro" id="IPR027994">
    <property type="entry name" value="WxL_dom"/>
</dbReference>
<evidence type="ECO:0000313" key="2">
    <source>
        <dbReference type="EMBL" id="KRL11700.1"/>
    </source>
</evidence>
<organism evidence="2 3">
    <name type="scientific">Schleiferilactobacillus perolens DSM 12744</name>
    <dbReference type="NCBI Taxonomy" id="1423792"/>
    <lineage>
        <taxon>Bacteria</taxon>
        <taxon>Bacillati</taxon>
        <taxon>Bacillota</taxon>
        <taxon>Bacilli</taxon>
        <taxon>Lactobacillales</taxon>
        <taxon>Lactobacillaceae</taxon>
        <taxon>Schleiferilactobacillus</taxon>
    </lineage>
</organism>